<dbReference type="Proteomes" id="UP000807469">
    <property type="component" value="Unassembled WGS sequence"/>
</dbReference>
<dbReference type="FunFam" id="1.20.1250.20:FF:000034">
    <property type="entry name" value="MFS general substrate transporter"/>
    <property type="match status" value="1"/>
</dbReference>
<evidence type="ECO:0000259" key="7">
    <source>
        <dbReference type="PROSITE" id="PS50850"/>
    </source>
</evidence>
<protein>
    <submittedName>
        <fullName evidence="8">MFS general substrate transporter</fullName>
    </submittedName>
</protein>
<dbReference type="SUPFAM" id="SSF103473">
    <property type="entry name" value="MFS general substrate transporter"/>
    <property type="match status" value="1"/>
</dbReference>
<feature type="transmembrane region" description="Helical" evidence="6">
    <location>
        <begin position="208"/>
        <end position="230"/>
    </location>
</feature>
<feature type="transmembrane region" description="Helical" evidence="6">
    <location>
        <begin position="401"/>
        <end position="422"/>
    </location>
</feature>
<keyword evidence="2" id="KW-0813">Transport</keyword>
<organism evidence="8 9">
    <name type="scientific">Pholiota conissans</name>
    <dbReference type="NCBI Taxonomy" id="109636"/>
    <lineage>
        <taxon>Eukaryota</taxon>
        <taxon>Fungi</taxon>
        <taxon>Dikarya</taxon>
        <taxon>Basidiomycota</taxon>
        <taxon>Agaricomycotina</taxon>
        <taxon>Agaricomycetes</taxon>
        <taxon>Agaricomycetidae</taxon>
        <taxon>Agaricales</taxon>
        <taxon>Agaricineae</taxon>
        <taxon>Strophariaceae</taxon>
        <taxon>Pholiota</taxon>
    </lineage>
</organism>
<dbReference type="GO" id="GO:0016020">
    <property type="term" value="C:membrane"/>
    <property type="evidence" value="ECO:0007669"/>
    <property type="project" value="UniProtKB-SubCell"/>
</dbReference>
<feature type="transmembrane region" description="Helical" evidence="6">
    <location>
        <begin position="316"/>
        <end position="335"/>
    </location>
</feature>
<dbReference type="AlphaFoldDB" id="A0A9P6CWP0"/>
<keyword evidence="4 6" id="KW-1133">Transmembrane helix</keyword>
<feature type="transmembrane region" description="Helical" evidence="6">
    <location>
        <begin position="49"/>
        <end position="67"/>
    </location>
</feature>
<evidence type="ECO:0000256" key="4">
    <source>
        <dbReference type="ARBA" id="ARBA00022989"/>
    </source>
</evidence>
<evidence type="ECO:0000313" key="9">
    <source>
        <dbReference type="Proteomes" id="UP000807469"/>
    </source>
</evidence>
<evidence type="ECO:0000256" key="2">
    <source>
        <dbReference type="ARBA" id="ARBA00022448"/>
    </source>
</evidence>
<dbReference type="InterPro" id="IPR011701">
    <property type="entry name" value="MFS"/>
</dbReference>
<evidence type="ECO:0000256" key="3">
    <source>
        <dbReference type="ARBA" id="ARBA00022692"/>
    </source>
</evidence>
<comment type="caution">
    <text evidence="8">The sequence shown here is derived from an EMBL/GenBank/DDBJ whole genome shotgun (WGS) entry which is preliminary data.</text>
</comment>
<evidence type="ECO:0000256" key="1">
    <source>
        <dbReference type="ARBA" id="ARBA00004141"/>
    </source>
</evidence>
<feature type="transmembrane region" description="Helical" evidence="6">
    <location>
        <begin position="277"/>
        <end position="296"/>
    </location>
</feature>
<name>A0A9P6CWP0_9AGAR</name>
<feature type="transmembrane region" description="Helical" evidence="6">
    <location>
        <begin position="175"/>
        <end position="196"/>
    </location>
</feature>
<feature type="transmembrane region" description="Helical" evidence="6">
    <location>
        <begin position="367"/>
        <end position="389"/>
    </location>
</feature>
<dbReference type="PANTHER" id="PTHR43791">
    <property type="entry name" value="PERMEASE-RELATED"/>
    <property type="match status" value="1"/>
</dbReference>
<evidence type="ECO:0000313" key="8">
    <source>
        <dbReference type="EMBL" id="KAF9482077.1"/>
    </source>
</evidence>
<feature type="transmembrane region" description="Helical" evidence="6">
    <location>
        <begin position="115"/>
        <end position="134"/>
    </location>
</feature>
<proteinExistence type="predicted"/>
<feature type="domain" description="Major facilitator superfamily (MFS) profile" evidence="7">
    <location>
        <begin position="49"/>
        <end position="460"/>
    </location>
</feature>
<dbReference type="Gene3D" id="1.20.1250.20">
    <property type="entry name" value="MFS general substrate transporter like domains"/>
    <property type="match status" value="2"/>
</dbReference>
<keyword evidence="9" id="KW-1185">Reference proteome</keyword>
<dbReference type="GO" id="GO:0022857">
    <property type="term" value="F:transmembrane transporter activity"/>
    <property type="evidence" value="ECO:0007669"/>
    <property type="project" value="InterPro"/>
</dbReference>
<evidence type="ECO:0000256" key="5">
    <source>
        <dbReference type="ARBA" id="ARBA00023136"/>
    </source>
</evidence>
<feature type="transmembrane region" description="Helical" evidence="6">
    <location>
        <begin position="342"/>
        <end position="361"/>
    </location>
</feature>
<reference evidence="8" key="1">
    <citation type="submission" date="2020-11" db="EMBL/GenBank/DDBJ databases">
        <authorList>
            <consortium name="DOE Joint Genome Institute"/>
            <person name="Ahrendt S."/>
            <person name="Riley R."/>
            <person name="Andreopoulos W."/>
            <person name="Labutti K."/>
            <person name="Pangilinan J."/>
            <person name="Ruiz-Duenas F.J."/>
            <person name="Barrasa J.M."/>
            <person name="Sanchez-Garcia M."/>
            <person name="Camarero S."/>
            <person name="Miyauchi S."/>
            <person name="Serrano A."/>
            <person name="Linde D."/>
            <person name="Babiker R."/>
            <person name="Drula E."/>
            <person name="Ayuso-Fernandez I."/>
            <person name="Pacheco R."/>
            <person name="Padilla G."/>
            <person name="Ferreira P."/>
            <person name="Barriuso J."/>
            <person name="Kellner H."/>
            <person name="Castanera R."/>
            <person name="Alfaro M."/>
            <person name="Ramirez L."/>
            <person name="Pisabarro A.G."/>
            <person name="Kuo A."/>
            <person name="Tritt A."/>
            <person name="Lipzen A."/>
            <person name="He G."/>
            <person name="Yan M."/>
            <person name="Ng V."/>
            <person name="Cullen D."/>
            <person name="Martin F."/>
            <person name="Rosso M.-N."/>
            <person name="Henrissat B."/>
            <person name="Hibbett D."/>
            <person name="Martinez A.T."/>
            <person name="Grigoriev I.V."/>
        </authorList>
    </citation>
    <scope>NUCLEOTIDE SEQUENCE</scope>
    <source>
        <strain evidence="8">CIRM-BRFM 674</strain>
    </source>
</reference>
<dbReference type="PANTHER" id="PTHR43791:SF19">
    <property type="entry name" value="TRANSPORTER, PUTATIVE (AFU_ORTHOLOGUE AFUA_1G01812)-RELATED"/>
    <property type="match status" value="1"/>
</dbReference>
<sequence>MSINFKASHDDSGKHELVTEIEDIRSESATSDGCDVNEKKLIRKLDINIVPWMSLLYLLSFMDRGSIGNAKLYNLEGDLHITDKQYLIGLTVFFFSYALIEPISNVFLRRLRPSIYLSSIMLAWGIVMTCHGVIKNYGGLITVRFLLGLTEGGLYAGVIFYISSWYKRSELGTRIAIFFSGATVAGAFSGLLAAAISNMDGIGGKAGWQWIFILEGLGTIVIAIASFWVIQDFPTTAKFLSEDERKFIIRRLQNDSKQSAAGEKFSKKYIWQSFTDWHTYIGLGIFMGFDGPLYAFSLFTPSIIHQGFEATVANLLSVPVYAWACLITCAVGVLADRTNSRGYINCFFMGVGLVGYIILLISRSPALSYFAVYLAASAIYPVAANSASWTACNIEGSYKRAVTIAIVIGFGNLNGAVTSNVYRAKDAPWYRLGHGIILGYIAIGFFSSALYSFLLRRENARRERGERDEVIEGVDNKNAHERNGVYASVEEAKKDKGDRWSGFRYTV</sequence>
<gene>
    <name evidence="8" type="ORF">BDN70DRAFT_875546</name>
</gene>
<feature type="transmembrane region" description="Helical" evidence="6">
    <location>
        <begin position="434"/>
        <end position="454"/>
    </location>
</feature>
<comment type="subcellular location">
    <subcellularLocation>
        <location evidence="1">Membrane</location>
        <topology evidence="1">Multi-pass membrane protein</topology>
    </subcellularLocation>
</comment>
<dbReference type="InterPro" id="IPR036259">
    <property type="entry name" value="MFS_trans_sf"/>
</dbReference>
<dbReference type="PROSITE" id="PS50850">
    <property type="entry name" value="MFS"/>
    <property type="match status" value="1"/>
</dbReference>
<feature type="transmembrane region" description="Helical" evidence="6">
    <location>
        <begin position="140"/>
        <end position="163"/>
    </location>
</feature>
<dbReference type="Pfam" id="PF07690">
    <property type="entry name" value="MFS_1"/>
    <property type="match status" value="1"/>
</dbReference>
<feature type="transmembrane region" description="Helical" evidence="6">
    <location>
        <begin position="87"/>
        <end position="108"/>
    </location>
</feature>
<keyword evidence="5 6" id="KW-0472">Membrane</keyword>
<dbReference type="OrthoDB" id="2962993at2759"/>
<keyword evidence="3 6" id="KW-0812">Transmembrane</keyword>
<accession>A0A9P6CWP0</accession>
<dbReference type="EMBL" id="MU155170">
    <property type="protein sequence ID" value="KAF9482077.1"/>
    <property type="molecule type" value="Genomic_DNA"/>
</dbReference>
<evidence type="ECO:0000256" key="6">
    <source>
        <dbReference type="SAM" id="Phobius"/>
    </source>
</evidence>
<dbReference type="FunFam" id="1.20.1250.20:FF:000013">
    <property type="entry name" value="MFS general substrate transporter"/>
    <property type="match status" value="1"/>
</dbReference>
<dbReference type="InterPro" id="IPR020846">
    <property type="entry name" value="MFS_dom"/>
</dbReference>